<dbReference type="Gene3D" id="2.80.10.50">
    <property type="match status" value="1"/>
</dbReference>
<dbReference type="SUPFAM" id="SSF50370">
    <property type="entry name" value="Ricin B-like lectins"/>
    <property type="match status" value="1"/>
</dbReference>
<dbReference type="AlphaFoldDB" id="A0A1A9RV61"/>
<dbReference type="SMART" id="SM00458">
    <property type="entry name" value="RICIN"/>
    <property type="match status" value="1"/>
</dbReference>
<accession>A0A1A9RV61</accession>
<reference evidence="3" key="1">
    <citation type="submission" date="2016-05" db="EMBL/GenBank/DDBJ databases">
        <title>Draft genome of Corynebacterium afermentans subsp. afermentans LCDC 88199T.</title>
        <authorList>
            <person name="Bernier A.-M."/>
            <person name="Bernard K."/>
        </authorList>
    </citation>
    <scope>NUCLEOTIDE SEQUENCE [LARGE SCALE GENOMIC DNA]</scope>
    <source>
        <strain evidence="3">NML02-A-017</strain>
    </source>
</reference>
<dbReference type="RefSeq" id="WP_067594997.1">
    <property type="nucleotide sequence ID" value="NZ_LXSL01000032.1"/>
</dbReference>
<evidence type="ECO:0000313" key="3">
    <source>
        <dbReference type="Proteomes" id="UP000077885"/>
    </source>
</evidence>
<protein>
    <recommendedName>
        <fullName evidence="1">Ricin B lectin domain-containing protein</fullName>
    </recommendedName>
</protein>
<name>A0A1A9RV61_9NEIS</name>
<keyword evidence="3" id="KW-1185">Reference proteome</keyword>
<sequence length="187" mass="19721">MKPTPILLALFALPACTYLDGPGGRFFSLDLPVESTHTVSRTVRVDASPGTTVIMSESSPLDGYYRPALNPGSGGRTLLRQAADNACLSLERGSVPAYLVSQPCHGRNNQQFMFNGPRLSVNGLCLEAVGGAGSPVAAAACHHGQSQHWFAEGGHIRSAANGLCLESGGGAVRLQYCNNGMGQRFYR</sequence>
<dbReference type="Proteomes" id="UP000077885">
    <property type="component" value="Unassembled WGS sequence"/>
</dbReference>
<dbReference type="OrthoDB" id="8673369at2"/>
<gene>
    <name evidence="2" type="ORF">A7P95_10350</name>
</gene>
<dbReference type="InterPro" id="IPR035992">
    <property type="entry name" value="Ricin_B-like_lectins"/>
</dbReference>
<dbReference type="InterPro" id="IPR000772">
    <property type="entry name" value="Ricin_B_lectin"/>
</dbReference>
<evidence type="ECO:0000313" key="2">
    <source>
        <dbReference type="EMBL" id="OAM26098.1"/>
    </source>
</evidence>
<dbReference type="EMBL" id="LXSL01000032">
    <property type="protein sequence ID" value="OAM26098.1"/>
    <property type="molecule type" value="Genomic_DNA"/>
</dbReference>
<dbReference type="PROSITE" id="PS50231">
    <property type="entry name" value="RICIN_B_LECTIN"/>
    <property type="match status" value="1"/>
</dbReference>
<dbReference type="Pfam" id="PF00652">
    <property type="entry name" value="Ricin_B_lectin"/>
    <property type="match status" value="1"/>
</dbReference>
<comment type="caution">
    <text evidence="2">The sequence shown here is derived from an EMBL/GenBank/DDBJ whole genome shotgun (WGS) entry which is preliminary data.</text>
</comment>
<feature type="domain" description="Ricin B lectin" evidence="1">
    <location>
        <begin position="75"/>
        <end position="186"/>
    </location>
</feature>
<evidence type="ECO:0000259" key="1">
    <source>
        <dbReference type="SMART" id="SM00458"/>
    </source>
</evidence>
<dbReference type="CDD" id="cd00161">
    <property type="entry name" value="beta-trefoil_Ricin-like"/>
    <property type="match status" value="1"/>
</dbReference>
<proteinExistence type="predicted"/>
<dbReference type="STRING" id="1795827.A7P95_10350"/>
<organism evidence="2 3">
    <name type="scientific">Eikenella longinqua</name>
    <dbReference type="NCBI Taxonomy" id="1795827"/>
    <lineage>
        <taxon>Bacteria</taxon>
        <taxon>Pseudomonadati</taxon>
        <taxon>Pseudomonadota</taxon>
        <taxon>Betaproteobacteria</taxon>
        <taxon>Neisseriales</taxon>
        <taxon>Neisseriaceae</taxon>
        <taxon>Eikenella</taxon>
    </lineage>
</organism>